<gene>
    <name evidence="1" type="ORF">A176_007255</name>
</gene>
<reference evidence="1 2" key="1">
    <citation type="journal article" date="2016" name="PLoS ONE">
        <title>Complete Genome Sequence and Comparative Genomics of a Novel Myxobacterium Myxococcus hansupus.</title>
        <authorList>
            <person name="Sharma G."/>
            <person name="Narwani T."/>
            <person name="Subramanian S."/>
        </authorList>
    </citation>
    <scope>NUCLEOTIDE SEQUENCE [LARGE SCALE GENOMIC DNA]</scope>
    <source>
        <strain evidence="2">mixupus</strain>
    </source>
</reference>
<protein>
    <submittedName>
        <fullName evidence="1">CRISPR-associated protein, Cas6-related</fullName>
    </submittedName>
</protein>
<organism evidence="1 2">
    <name type="scientific">Pseudomyxococcus hansupus</name>
    <dbReference type="NCBI Taxonomy" id="1297742"/>
    <lineage>
        <taxon>Bacteria</taxon>
        <taxon>Pseudomonadati</taxon>
        <taxon>Myxococcota</taxon>
        <taxon>Myxococcia</taxon>
        <taxon>Myxococcales</taxon>
        <taxon>Cystobacterineae</taxon>
        <taxon>Myxococcaceae</taxon>
        <taxon>Pseudomyxococcus</taxon>
    </lineage>
</organism>
<sequence>MTSFDLLFPVRGGPVPLDHGYVLFSSLCARVPELHGRTDLGVFTLRGERAEGASLHLGRGTLRLRCSPELVPHLLPLTSAPLNVAGREVVLGSPVVRALEPASSLNARVVTFKHALDAASFLRGVSRSLQELECEARPVLGRRRVVCIQGRRVVGYALELQGLSKEDSLRVQARGMGGRRHMGCGLFLPPRPAVRGVVPLREGLATAA</sequence>
<dbReference type="OrthoDB" id="9779370at2"/>
<dbReference type="InterPro" id="IPR014174">
    <property type="entry name" value="CRISPR-assoc_prot_Cas6/Cmx6"/>
</dbReference>
<dbReference type="Proteomes" id="UP000009026">
    <property type="component" value="Chromosome"/>
</dbReference>
<dbReference type="STRING" id="1297742.A176_007255"/>
<dbReference type="PATRIC" id="fig|1297742.4.peg.7374"/>
<dbReference type="eggNOG" id="ENOG502Z8Q5">
    <property type="taxonomic scope" value="Bacteria"/>
</dbReference>
<dbReference type="EMBL" id="CP012109">
    <property type="protein sequence ID" value="AKQ70343.1"/>
    <property type="molecule type" value="Genomic_DNA"/>
</dbReference>
<dbReference type="KEGG" id="mym:A176_007255"/>
<dbReference type="AlphaFoldDB" id="A0A0H4X8M5"/>
<dbReference type="NCBIfam" id="TIGR02807">
    <property type="entry name" value="cas6_cmx6"/>
    <property type="match status" value="1"/>
</dbReference>
<evidence type="ECO:0000313" key="2">
    <source>
        <dbReference type="Proteomes" id="UP000009026"/>
    </source>
</evidence>
<evidence type="ECO:0000313" key="1">
    <source>
        <dbReference type="EMBL" id="AKQ70343.1"/>
    </source>
</evidence>
<dbReference type="RefSeq" id="WP_002640008.1">
    <property type="nucleotide sequence ID" value="NZ_CP012109.1"/>
</dbReference>
<accession>A0A0H4X8M5</accession>
<name>A0A0H4X8M5_9BACT</name>
<keyword evidence="2" id="KW-1185">Reference proteome</keyword>
<proteinExistence type="predicted"/>
<dbReference type="Pfam" id="PF09559">
    <property type="entry name" value="Cas6"/>
    <property type="match status" value="1"/>
</dbReference>